<feature type="compositionally biased region" description="Polar residues" evidence="2">
    <location>
        <begin position="56"/>
        <end position="70"/>
    </location>
</feature>
<feature type="compositionally biased region" description="Pro residues" evidence="2">
    <location>
        <begin position="39"/>
        <end position="51"/>
    </location>
</feature>
<name>A0A1Y1IJN9_KLENI</name>
<proteinExistence type="inferred from homology"/>
<dbReference type="InterPro" id="IPR037364">
    <property type="entry name" value="Sec23"/>
</dbReference>
<dbReference type="SUPFAM" id="SSF82919">
    <property type="entry name" value="Zn-finger domain of Sec23/24"/>
    <property type="match status" value="1"/>
</dbReference>
<dbReference type="GO" id="GO:0090110">
    <property type="term" value="P:COPII-coated vesicle cargo loading"/>
    <property type="evidence" value="ECO:0000318"/>
    <property type="project" value="GO_Central"/>
</dbReference>
<keyword evidence="1" id="KW-0813">Transport</keyword>
<dbReference type="Gene3D" id="2.30.30.380">
    <property type="entry name" value="Zn-finger domain of Sec23/24"/>
    <property type="match status" value="1"/>
</dbReference>
<dbReference type="EMBL" id="DF237497">
    <property type="protein sequence ID" value="GAQ89659.1"/>
    <property type="molecule type" value="Genomic_DNA"/>
</dbReference>
<dbReference type="PANTHER" id="PTHR11141:SF6">
    <property type="entry name" value="PROTEIN TRANSPORT PROTEIN SEC23 A"/>
    <property type="match status" value="1"/>
</dbReference>
<keyword evidence="8" id="KW-1185">Reference proteome</keyword>
<dbReference type="PANTHER" id="PTHR11141">
    <property type="entry name" value="PROTEIN TRANSPORT PROTEIN SEC23"/>
    <property type="match status" value="1"/>
</dbReference>
<dbReference type="Gene3D" id="3.40.20.10">
    <property type="entry name" value="Severin"/>
    <property type="match status" value="1"/>
</dbReference>
<dbReference type="Pfam" id="PF00626">
    <property type="entry name" value="Gelsolin"/>
    <property type="match status" value="1"/>
</dbReference>
<keyword evidence="1" id="KW-0256">Endoplasmic reticulum</keyword>
<keyword evidence="1" id="KW-0862">Zinc</keyword>
<keyword evidence="1" id="KW-0968">Cytoplasmic vesicle</keyword>
<feature type="region of interest" description="Disordered" evidence="2">
    <location>
        <begin position="1"/>
        <end position="87"/>
    </location>
</feature>
<dbReference type="InterPro" id="IPR036465">
    <property type="entry name" value="vWFA_dom_sf"/>
</dbReference>
<evidence type="ECO:0000256" key="1">
    <source>
        <dbReference type="RuleBase" id="RU365030"/>
    </source>
</evidence>
<dbReference type="GO" id="GO:0005096">
    <property type="term" value="F:GTPase activator activity"/>
    <property type="evidence" value="ECO:0000318"/>
    <property type="project" value="GO_Central"/>
</dbReference>
<evidence type="ECO:0000313" key="7">
    <source>
        <dbReference type="EMBL" id="GAQ89659.1"/>
    </source>
</evidence>
<protein>
    <recommendedName>
        <fullName evidence="1">Protein transport protein SEC23</fullName>
    </recommendedName>
</protein>
<keyword evidence="1" id="KW-0472">Membrane</keyword>
<dbReference type="SUPFAM" id="SSF81811">
    <property type="entry name" value="Helical domain of Sec23/24"/>
    <property type="match status" value="1"/>
</dbReference>
<dbReference type="Gene3D" id="3.40.50.410">
    <property type="entry name" value="von Willebrand factor, type A domain"/>
    <property type="match status" value="1"/>
</dbReference>
<evidence type="ECO:0000259" key="5">
    <source>
        <dbReference type="Pfam" id="PF04815"/>
    </source>
</evidence>
<dbReference type="Pfam" id="PF08033">
    <property type="entry name" value="Sec23_BS"/>
    <property type="match status" value="1"/>
</dbReference>
<dbReference type="InterPro" id="IPR036180">
    <property type="entry name" value="Gelsolin-like_dom_sf"/>
</dbReference>
<dbReference type="Proteomes" id="UP000054558">
    <property type="component" value="Unassembled WGS sequence"/>
</dbReference>
<dbReference type="InterPro" id="IPR012990">
    <property type="entry name" value="Beta-sandwich_Sec23_24"/>
</dbReference>
<feature type="domain" description="Sec23/Sec24 trunk" evidence="4">
    <location>
        <begin position="287"/>
        <end position="514"/>
    </location>
</feature>
<dbReference type="SUPFAM" id="SSF81995">
    <property type="entry name" value="beta-sandwich domain of Sec23/24"/>
    <property type="match status" value="1"/>
</dbReference>
<dbReference type="GO" id="GO:0005789">
    <property type="term" value="C:endoplasmic reticulum membrane"/>
    <property type="evidence" value="ECO:0007669"/>
    <property type="project" value="UniProtKB-SubCell"/>
</dbReference>
<dbReference type="InterPro" id="IPR006900">
    <property type="entry name" value="Sec23/24_helical_dom"/>
</dbReference>
<keyword evidence="1" id="KW-0931">ER-Golgi transport</keyword>
<accession>A0A1Y1IJN9</accession>
<dbReference type="Pfam" id="PF04815">
    <property type="entry name" value="Sec23_helical"/>
    <property type="match status" value="1"/>
</dbReference>
<dbReference type="InterPro" id="IPR006896">
    <property type="entry name" value="Sec23/24_trunk_dom"/>
</dbReference>
<dbReference type="STRING" id="105231.A0A1Y1IJN9"/>
<keyword evidence="1" id="KW-0479">Metal-binding</keyword>
<evidence type="ECO:0000313" key="8">
    <source>
        <dbReference type="Proteomes" id="UP000054558"/>
    </source>
</evidence>
<dbReference type="GO" id="GO:0070971">
    <property type="term" value="C:endoplasmic reticulum exit site"/>
    <property type="evidence" value="ECO:0000318"/>
    <property type="project" value="GO_Central"/>
</dbReference>
<dbReference type="AlphaFoldDB" id="A0A1Y1IJN9"/>
<dbReference type="Pfam" id="PF04811">
    <property type="entry name" value="Sec23_trunk"/>
    <property type="match status" value="1"/>
</dbReference>
<keyword evidence="1" id="KW-0653">Protein transport</keyword>
<dbReference type="InterPro" id="IPR029006">
    <property type="entry name" value="ADF-H/Gelsolin-like_dom_sf"/>
</dbReference>
<reference evidence="7 8" key="1">
    <citation type="journal article" date="2014" name="Nat. Commun.">
        <title>Klebsormidium flaccidum genome reveals primary factors for plant terrestrial adaptation.</title>
        <authorList>
            <person name="Hori K."/>
            <person name="Maruyama F."/>
            <person name="Fujisawa T."/>
            <person name="Togashi T."/>
            <person name="Yamamoto N."/>
            <person name="Seo M."/>
            <person name="Sato S."/>
            <person name="Yamada T."/>
            <person name="Mori H."/>
            <person name="Tajima N."/>
            <person name="Moriyama T."/>
            <person name="Ikeuchi M."/>
            <person name="Watanabe M."/>
            <person name="Wada H."/>
            <person name="Kobayashi K."/>
            <person name="Saito M."/>
            <person name="Masuda T."/>
            <person name="Sasaki-Sekimoto Y."/>
            <person name="Mashiguchi K."/>
            <person name="Awai K."/>
            <person name="Shimojima M."/>
            <person name="Masuda S."/>
            <person name="Iwai M."/>
            <person name="Nobusawa T."/>
            <person name="Narise T."/>
            <person name="Kondo S."/>
            <person name="Saito H."/>
            <person name="Sato R."/>
            <person name="Murakawa M."/>
            <person name="Ihara Y."/>
            <person name="Oshima-Yamada Y."/>
            <person name="Ohtaka K."/>
            <person name="Satoh M."/>
            <person name="Sonobe K."/>
            <person name="Ishii M."/>
            <person name="Ohtani R."/>
            <person name="Kanamori-Sato M."/>
            <person name="Honoki R."/>
            <person name="Miyazaki D."/>
            <person name="Mochizuki H."/>
            <person name="Umetsu J."/>
            <person name="Higashi K."/>
            <person name="Shibata D."/>
            <person name="Kamiya Y."/>
            <person name="Sato N."/>
            <person name="Nakamura Y."/>
            <person name="Tabata S."/>
            <person name="Ida S."/>
            <person name="Kurokawa K."/>
            <person name="Ohta H."/>
        </authorList>
    </citation>
    <scope>NUCLEOTIDE SEQUENCE [LARGE SCALE GENOMIC DNA]</scope>
    <source>
        <strain evidence="7 8">NIES-2285</strain>
    </source>
</reference>
<evidence type="ECO:0000259" key="4">
    <source>
        <dbReference type="Pfam" id="PF04811"/>
    </source>
</evidence>
<organism evidence="7 8">
    <name type="scientific">Klebsormidium nitens</name>
    <name type="common">Green alga</name>
    <name type="synonym">Ulothrix nitens</name>
    <dbReference type="NCBI Taxonomy" id="105231"/>
    <lineage>
        <taxon>Eukaryota</taxon>
        <taxon>Viridiplantae</taxon>
        <taxon>Streptophyta</taxon>
        <taxon>Klebsormidiophyceae</taxon>
        <taxon>Klebsormidiales</taxon>
        <taxon>Klebsormidiaceae</taxon>
        <taxon>Klebsormidium</taxon>
    </lineage>
</organism>
<dbReference type="OMA" id="WMERLGH"/>
<dbReference type="GO" id="GO:0030127">
    <property type="term" value="C:COPII vesicle coat"/>
    <property type="evidence" value="ECO:0000318"/>
    <property type="project" value="GO_Central"/>
</dbReference>
<keyword evidence="1" id="KW-0963">Cytoplasm</keyword>
<evidence type="ECO:0000259" key="6">
    <source>
        <dbReference type="Pfam" id="PF08033"/>
    </source>
</evidence>
<feature type="domain" description="Gelsolin-like" evidence="3">
    <location>
        <begin position="758"/>
        <end position="821"/>
    </location>
</feature>
<dbReference type="InterPro" id="IPR036175">
    <property type="entry name" value="Sec23/24_helical_dom_sf"/>
</dbReference>
<sequence length="883" mass="92640">MAKEPLLPITHQPSVVSEAHSGLTEAAEGSIVGGTPYGTPTPAPPSNPPRPGIGHSSVSDSSNARAQVASSPPPVFQLPGVSSPGGGGSVIDMTSVGAEAGGSMPARILFAGAQFSESQPGGGILATDASSHVDGANGAVVHDHLLDDASSAGPSVDHFLSFSSDTVPKEKRIANIGSLPFGAMLSPVKEMTPGPPVVRTPPVACENCGAIHNLYSQKVVTPAGATAWRCAFCQHDDEEAGHALYWSGSDYSQRPELSCGVVDYLDAAALHPGYSSASDAAMAAPVLFVLDECPDPLELQHMQASLAATLESVSPATRVGIITYGKAVSVYDLSHTGVAAADIIPGSTAPSPASLKSLLYGTGVYLAPLHACLPIVQDVIAALRPYRGTTPEVERKRCLGVAVEVALALIRGPASDIVRSSRGQPGGNGRILVCAAGPVTEGPGSIPAHEAHPAFQYELQRAAQHMAGLGRQAKQLEVAIDVLAAGTCPVRVPVLLPLAEASGGTMLLLADGFEATFAENVRRALLRGSGSRGSLCVRCTPPLQLARVIGPAEAPSETPEAAGPSDTGAWFQLSSVERQQGLALFLELAEDHTGEWAYLQAAVHYTNTHQGSVVRVITTRLPVSGSVSAYLRGVDCGVAAVLVAKKTVLAARSSRDAVELREQLDHRIRDMATRLGRAAETPGLRRFPPEVARLPEMLFHLRRGPLLGSILGHEDERAVLRHCFLQADLALSSAMVVPRLLAHRQGGTFEELPPASLALQPDHVLLLDHGTHVFIWQGSETGGPAQEAAAAACSSLAAELAEQRFPAPRILAFQEGSSPARYLVARLIPGHKDAPYEQETRFPQIKQLSAEARASLRNKLLATDDLSFCEWMRQLRVVPTDSR</sequence>
<gene>
    <name evidence="7" type="ORF">KFL_005480030</name>
</gene>
<feature type="domain" description="Sec23/Sec24 helical" evidence="5">
    <location>
        <begin position="635"/>
        <end position="732"/>
    </location>
</feature>
<evidence type="ECO:0000256" key="2">
    <source>
        <dbReference type="SAM" id="MobiDB-lite"/>
    </source>
</evidence>
<dbReference type="SUPFAM" id="SSF53300">
    <property type="entry name" value="vWA-like"/>
    <property type="match status" value="1"/>
</dbReference>
<dbReference type="GO" id="GO:0006886">
    <property type="term" value="P:intracellular protein transport"/>
    <property type="evidence" value="ECO:0007669"/>
    <property type="project" value="InterPro"/>
</dbReference>
<dbReference type="SUPFAM" id="SSF82754">
    <property type="entry name" value="C-terminal, gelsolin-like domain of Sec23/24"/>
    <property type="match status" value="1"/>
</dbReference>
<dbReference type="InterPro" id="IPR036174">
    <property type="entry name" value="Znf_Sec23_Sec24_sf"/>
</dbReference>
<comment type="similarity">
    <text evidence="1">Belongs to the SEC23/SEC24 family. SEC23 subfamily.</text>
</comment>
<dbReference type="GO" id="GO:0008270">
    <property type="term" value="F:zinc ion binding"/>
    <property type="evidence" value="ECO:0007669"/>
    <property type="project" value="InterPro"/>
</dbReference>
<evidence type="ECO:0000259" key="3">
    <source>
        <dbReference type="Pfam" id="PF00626"/>
    </source>
</evidence>
<dbReference type="OrthoDB" id="3979788at2759"/>
<dbReference type="InterPro" id="IPR007123">
    <property type="entry name" value="Gelsolin-like_dom"/>
</dbReference>
<dbReference type="Gene3D" id="1.20.120.730">
    <property type="entry name" value="Sec23/Sec24 helical domain"/>
    <property type="match status" value="1"/>
</dbReference>
<comment type="subcellular location">
    <subcellularLocation>
        <location evidence="1">Cytoplasmic vesicle</location>
        <location evidence="1">COPII-coated vesicle membrane</location>
        <topology evidence="1">Peripheral membrane protein</topology>
        <orientation evidence="1">Cytoplasmic side</orientation>
    </subcellularLocation>
    <subcellularLocation>
        <location evidence="1">Endoplasmic reticulum membrane</location>
        <topology evidence="1">Peripheral membrane protein</topology>
        <orientation evidence="1">Cytoplasmic side</orientation>
    </subcellularLocation>
</comment>
<comment type="function">
    <text evidence="1">Component of the coat protein complex II (COPII) which promotes the formation of transport vesicles from the endoplasmic reticulum (ER). The coat has two main functions, the physical deformation of the endoplasmic reticulum membrane into vesicles and the selection of cargo molecules.</text>
</comment>
<feature type="domain" description="Sec23/Sec24 beta-sandwich" evidence="6">
    <location>
        <begin position="532"/>
        <end position="624"/>
    </location>
</feature>